<gene>
    <name evidence="1" type="ORF">F442_00497</name>
</gene>
<dbReference type="AlphaFoldDB" id="W3A6R2"/>
<sequence length="63" mass="6937">MDMCRKRDDDRFKMCECRQVTARDQARALLKSSVTMPSSEDTNGGVEGLPLCLSAEGSCLHAD</sequence>
<evidence type="ECO:0000313" key="2">
    <source>
        <dbReference type="Proteomes" id="UP000018948"/>
    </source>
</evidence>
<accession>W3A6R2</accession>
<dbReference type="EMBL" id="ANIY01000092">
    <property type="protein sequence ID" value="ETP54876.1"/>
    <property type="molecule type" value="Genomic_DNA"/>
</dbReference>
<evidence type="ECO:0000313" key="1">
    <source>
        <dbReference type="EMBL" id="ETP54876.1"/>
    </source>
</evidence>
<name>W3A6R2_PHYNI</name>
<dbReference type="Proteomes" id="UP000018948">
    <property type="component" value="Unassembled WGS sequence"/>
</dbReference>
<comment type="caution">
    <text evidence="1">The sequence shown here is derived from an EMBL/GenBank/DDBJ whole genome shotgun (WGS) entry which is preliminary data.</text>
</comment>
<reference evidence="1 2" key="1">
    <citation type="submission" date="2013-11" db="EMBL/GenBank/DDBJ databases">
        <title>The Genome Sequence of Phytophthora parasitica P10297.</title>
        <authorList>
            <consortium name="The Broad Institute Genomics Platform"/>
            <person name="Russ C."/>
            <person name="Tyler B."/>
            <person name="Panabieres F."/>
            <person name="Shan W."/>
            <person name="Tripathy S."/>
            <person name="Grunwald N."/>
            <person name="Machado M."/>
            <person name="Johnson C.S."/>
            <person name="Walker B."/>
            <person name="Young S.K."/>
            <person name="Zeng Q."/>
            <person name="Gargeya S."/>
            <person name="Fitzgerald M."/>
            <person name="Haas B."/>
            <person name="Abouelleil A."/>
            <person name="Allen A.W."/>
            <person name="Alvarado L."/>
            <person name="Arachchi H.M."/>
            <person name="Berlin A.M."/>
            <person name="Chapman S.B."/>
            <person name="Gainer-Dewar J."/>
            <person name="Goldberg J."/>
            <person name="Griggs A."/>
            <person name="Gujja S."/>
            <person name="Hansen M."/>
            <person name="Howarth C."/>
            <person name="Imamovic A."/>
            <person name="Ireland A."/>
            <person name="Larimer J."/>
            <person name="McCowan C."/>
            <person name="Murphy C."/>
            <person name="Pearson M."/>
            <person name="Poon T.W."/>
            <person name="Priest M."/>
            <person name="Roberts A."/>
            <person name="Saif S."/>
            <person name="Shea T."/>
            <person name="Sisk P."/>
            <person name="Sykes S."/>
            <person name="Wortman J."/>
            <person name="Nusbaum C."/>
            <person name="Birren B."/>
        </authorList>
    </citation>
    <scope>NUCLEOTIDE SEQUENCE [LARGE SCALE GENOMIC DNA]</scope>
    <source>
        <strain evidence="1 2">P10297</strain>
    </source>
</reference>
<proteinExistence type="predicted"/>
<protein>
    <submittedName>
        <fullName evidence="1">Uncharacterized protein</fullName>
    </submittedName>
</protein>
<organism evidence="1 2">
    <name type="scientific">Phytophthora nicotianae P10297</name>
    <dbReference type="NCBI Taxonomy" id="1317064"/>
    <lineage>
        <taxon>Eukaryota</taxon>
        <taxon>Sar</taxon>
        <taxon>Stramenopiles</taxon>
        <taxon>Oomycota</taxon>
        <taxon>Peronosporomycetes</taxon>
        <taxon>Peronosporales</taxon>
        <taxon>Peronosporaceae</taxon>
        <taxon>Phytophthora</taxon>
    </lineage>
</organism>